<keyword evidence="5 9" id="KW-1133">Transmembrane helix</keyword>
<evidence type="ECO:0000256" key="9">
    <source>
        <dbReference type="SAM" id="Phobius"/>
    </source>
</evidence>
<dbReference type="AlphaFoldDB" id="A0A397S7Z0"/>
<feature type="transmembrane region" description="Helical" evidence="9">
    <location>
        <begin position="33"/>
        <end position="55"/>
    </location>
</feature>
<feature type="compositionally biased region" description="Basic and acidic residues" evidence="8">
    <location>
        <begin position="431"/>
        <end position="445"/>
    </location>
</feature>
<evidence type="ECO:0000256" key="2">
    <source>
        <dbReference type="ARBA" id="ARBA00022448"/>
    </source>
</evidence>
<evidence type="ECO:0000256" key="4">
    <source>
        <dbReference type="ARBA" id="ARBA00022692"/>
    </source>
</evidence>
<reference evidence="10 11" key="1">
    <citation type="submission" date="2018-06" db="EMBL/GenBank/DDBJ databases">
        <title>Comparative genomics reveals the genomic features of Rhizophagus irregularis, R. cerebriforme, R. diaphanum and Gigaspora rosea, and their symbiotic lifestyle signature.</title>
        <authorList>
            <person name="Morin E."/>
            <person name="San Clemente H."/>
            <person name="Chen E.C.H."/>
            <person name="De La Providencia I."/>
            <person name="Hainaut M."/>
            <person name="Kuo A."/>
            <person name="Kohler A."/>
            <person name="Murat C."/>
            <person name="Tang N."/>
            <person name="Roy S."/>
            <person name="Loubradou J."/>
            <person name="Henrissat B."/>
            <person name="Grigoriev I.V."/>
            <person name="Corradi N."/>
            <person name="Roux C."/>
            <person name="Martin F.M."/>
        </authorList>
    </citation>
    <scope>NUCLEOTIDE SEQUENCE [LARGE SCALE GENOMIC DNA]</scope>
    <source>
        <strain evidence="10 11">DAOM 227022</strain>
    </source>
</reference>
<dbReference type="Pfam" id="PF25539">
    <property type="entry name" value="Bestrophin_2"/>
    <property type="match status" value="1"/>
</dbReference>
<feature type="transmembrane region" description="Helical" evidence="9">
    <location>
        <begin position="316"/>
        <end position="332"/>
    </location>
</feature>
<keyword evidence="4 9" id="KW-0812">Transmembrane</keyword>
<evidence type="ECO:0000256" key="7">
    <source>
        <dbReference type="ARBA" id="ARBA00023136"/>
    </source>
</evidence>
<evidence type="ECO:0000313" key="11">
    <source>
        <dbReference type="Proteomes" id="UP000265703"/>
    </source>
</evidence>
<dbReference type="STRING" id="658196.A0A397S7Z0"/>
<dbReference type="GO" id="GO:0005254">
    <property type="term" value="F:chloride channel activity"/>
    <property type="evidence" value="ECO:0007669"/>
    <property type="project" value="InterPro"/>
</dbReference>
<feature type="transmembrane region" description="Helical" evidence="9">
    <location>
        <begin position="289"/>
        <end position="310"/>
    </location>
</feature>
<protein>
    <submittedName>
        <fullName evidence="10">Bestrophin, RFP-TM, chloride channel-domain-containing protein</fullName>
    </submittedName>
</protein>
<proteinExistence type="predicted"/>
<dbReference type="Proteomes" id="UP000265703">
    <property type="component" value="Unassembled WGS sequence"/>
</dbReference>
<dbReference type="InterPro" id="IPR044669">
    <property type="entry name" value="YneE/VCCN1/2-like"/>
</dbReference>
<dbReference type="GO" id="GO:0005886">
    <property type="term" value="C:plasma membrane"/>
    <property type="evidence" value="ECO:0007669"/>
    <property type="project" value="UniProtKB-SubCell"/>
</dbReference>
<evidence type="ECO:0000256" key="5">
    <source>
        <dbReference type="ARBA" id="ARBA00022989"/>
    </source>
</evidence>
<keyword evidence="11" id="KW-1185">Reference proteome</keyword>
<evidence type="ECO:0000256" key="6">
    <source>
        <dbReference type="ARBA" id="ARBA00023065"/>
    </source>
</evidence>
<name>A0A397S7Z0_9GLOM</name>
<feature type="region of interest" description="Disordered" evidence="8">
    <location>
        <begin position="424"/>
        <end position="445"/>
    </location>
</feature>
<keyword evidence="7 9" id="KW-0472">Membrane</keyword>
<gene>
    <name evidence="10" type="ORF">C1645_700672</name>
</gene>
<comment type="subcellular location">
    <subcellularLocation>
        <location evidence="1">Cell membrane</location>
        <topology evidence="1">Multi-pass membrane protein</topology>
    </subcellularLocation>
</comment>
<organism evidence="10 11">
    <name type="scientific">Glomus cerebriforme</name>
    <dbReference type="NCBI Taxonomy" id="658196"/>
    <lineage>
        <taxon>Eukaryota</taxon>
        <taxon>Fungi</taxon>
        <taxon>Fungi incertae sedis</taxon>
        <taxon>Mucoromycota</taxon>
        <taxon>Glomeromycotina</taxon>
        <taxon>Glomeromycetes</taxon>
        <taxon>Glomerales</taxon>
        <taxon>Glomeraceae</taxon>
        <taxon>Glomus</taxon>
    </lineage>
</organism>
<dbReference type="PANTHER" id="PTHR33281:SF19">
    <property type="entry name" value="VOLTAGE-DEPENDENT ANION CHANNEL-FORMING PROTEIN YNEE"/>
    <property type="match status" value="1"/>
</dbReference>
<evidence type="ECO:0000256" key="3">
    <source>
        <dbReference type="ARBA" id="ARBA00022475"/>
    </source>
</evidence>
<feature type="transmembrane region" description="Helical" evidence="9">
    <location>
        <begin position="71"/>
        <end position="90"/>
    </location>
</feature>
<evidence type="ECO:0000256" key="8">
    <source>
        <dbReference type="SAM" id="MobiDB-lite"/>
    </source>
</evidence>
<keyword evidence="3" id="KW-1003">Cell membrane</keyword>
<dbReference type="EMBL" id="QKYT01000773">
    <property type="protein sequence ID" value="RIA81592.1"/>
    <property type="molecule type" value="Genomic_DNA"/>
</dbReference>
<dbReference type="PANTHER" id="PTHR33281">
    <property type="entry name" value="UPF0187 PROTEIN YNEE"/>
    <property type="match status" value="1"/>
</dbReference>
<evidence type="ECO:0000256" key="1">
    <source>
        <dbReference type="ARBA" id="ARBA00004651"/>
    </source>
</evidence>
<accession>A0A397S7Z0</accession>
<evidence type="ECO:0000313" key="10">
    <source>
        <dbReference type="EMBL" id="RIA81592.1"/>
    </source>
</evidence>
<keyword evidence="2" id="KW-0813">Transport</keyword>
<comment type="caution">
    <text evidence="10">The sequence shown here is derived from an EMBL/GenBank/DDBJ whole genome shotgun (WGS) entry which is preliminary data.</text>
</comment>
<sequence length="445" mass="50734">MSKAKTTDRVNNPKEYNPYVYHRPDVLRLKGSVLPHVITQTIIVTAVTAIVTILYELTDIKLSVTKIPNPAISNIFTQIIGIVVGLLLTYRTNTAYDRYWEGRKLWSTMVVQIRNLTRYIWIGVREDGQKKDSKEFDNLAKSEIVIEKRTALNLILGFAIAVKHYLREETGCKHADLEYLISNIQSKLPNFTPLAAKDDCVDRDVRHAQKVGWYNKLFHKKRRGNEGDHNYEEHNLPLDITLYLSSYIEAQSDKGRIDVPITNQSLIALNGLCDCLSQFERILRSPIPLAYSIHLSQTVWIYCLSLPFFLVSGSHWPTIIIVFFVALILFGLEHIGAEIENPFGYDANDLDLDDFCGLIKRELDTIAAHPPPTIQDWIYTPANFPFENKEINALEVANLELDEVRSLLSVRTNAEDGKNSLEIQEVEETSEEKKNINVDIEAGHP</sequence>
<keyword evidence="6" id="KW-0406">Ion transport</keyword>
<dbReference type="OrthoDB" id="1368at2759"/>